<comment type="caution">
    <text evidence="8">The sequence shown here is derived from an EMBL/GenBank/DDBJ whole genome shotgun (WGS) entry which is preliminary data.</text>
</comment>
<evidence type="ECO:0000313" key="9">
    <source>
        <dbReference type="Proteomes" id="UP001152885"/>
    </source>
</evidence>
<accession>A0A9W4TSL1</accession>
<evidence type="ECO:0000256" key="1">
    <source>
        <dbReference type="ARBA" id="ARBA00004141"/>
    </source>
</evidence>
<evidence type="ECO:0000313" key="8">
    <source>
        <dbReference type="EMBL" id="CAI5756269.1"/>
    </source>
</evidence>
<gene>
    <name evidence="8" type="ORF">CANVERA_P0785</name>
</gene>
<evidence type="ECO:0000256" key="5">
    <source>
        <dbReference type="ARBA" id="ARBA00023136"/>
    </source>
</evidence>
<feature type="transmembrane region" description="Helical" evidence="6">
    <location>
        <begin position="287"/>
        <end position="308"/>
    </location>
</feature>
<feature type="transmembrane region" description="Helical" evidence="6">
    <location>
        <begin position="177"/>
        <end position="197"/>
    </location>
</feature>
<feature type="domain" description="Amino acid permease/ SLC12A" evidence="7">
    <location>
        <begin position="67"/>
        <end position="524"/>
    </location>
</feature>
<keyword evidence="3 6" id="KW-0812">Transmembrane</keyword>
<dbReference type="GO" id="GO:0016020">
    <property type="term" value="C:membrane"/>
    <property type="evidence" value="ECO:0007669"/>
    <property type="project" value="UniProtKB-SubCell"/>
</dbReference>
<dbReference type="EMBL" id="CANTUO010000001">
    <property type="protein sequence ID" value="CAI5756269.1"/>
    <property type="molecule type" value="Genomic_DNA"/>
</dbReference>
<feature type="transmembrane region" description="Helical" evidence="6">
    <location>
        <begin position="499"/>
        <end position="516"/>
    </location>
</feature>
<evidence type="ECO:0000256" key="6">
    <source>
        <dbReference type="SAM" id="Phobius"/>
    </source>
</evidence>
<feature type="transmembrane region" description="Helical" evidence="6">
    <location>
        <begin position="341"/>
        <end position="366"/>
    </location>
</feature>
<organism evidence="8 9">
    <name type="scientific">Candida verbasci</name>
    <dbReference type="NCBI Taxonomy" id="1227364"/>
    <lineage>
        <taxon>Eukaryota</taxon>
        <taxon>Fungi</taxon>
        <taxon>Dikarya</taxon>
        <taxon>Ascomycota</taxon>
        <taxon>Saccharomycotina</taxon>
        <taxon>Pichiomycetes</taxon>
        <taxon>Debaryomycetaceae</taxon>
        <taxon>Candida/Lodderomyces clade</taxon>
        <taxon>Candida</taxon>
    </lineage>
</organism>
<keyword evidence="5 6" id="KW-0472">Membrane</keyword>
<dbReference type="Proteomes" id="UP001152885">
    <property type="component" value="Unassembled WGS sequence"/>
</dbReference>
<feature type="transmembrane region" description="Helical" evidence="6">
    <location>
        <begin position="209"/>
        <end position="233"/>
    </location>
</feature>
<keyword evidence="4 6" id="KW-1133">Transmembrane helix</keyword>
<evidence type="ECO:0000256" key="4">
    <source>
        <dbReference type="ARBA" id="ARBA00022989"/>
    </source>
</evidence>
<keyword evidence="9" id="KW-1185">Reference proteome</keyword>
<dbReference type="Pfam" id="PF00324">
    <property type="entry name" value="AA_permease"/>
    <property type="match status" value="1"/>
</dbReference>
<dbReference type="PANTHER" id="PTHR43341:SF17">
    <property type="entry name" value="GENERAL AMINO ACID PERMEASE AGP1-RELATED"/>
    <property type="match status" value="1"/>
</dbReference>
<feature type="transmembrane region" description="Helical" evidence="6">
    <location>
        <begin position="245"/>
        <end position="266"/>
    </location>
</feature>
<comment type="similarity">
    <text evidence="2">Belongs to the amino acid-polyamine-organocation (APC) superfamily. YAT (TC 2.A.3.10) family.</text>
</comment>
<feature type="transmembrane region" description="Helical" evidence="6">
    <location>
        <begin position="95"/>
        <end position="118"/>
    </location>
</feature>
<evidence type="ECO:0000256" key="2">
    <source>
        <dbReference type="ARBA" id="ARBA00006983"/>
    </source>
</evidence>
<dbReference type="InterPro" id="IPR050524">
    <property type="entry name" value="APC_YAT"/>
</dbReference>
<dbReference type="InterPro" id="IPR004841">
    <property type="entry name" value="AA-permease/SLC12A_dom"/>
</dbReference>
<evidence type="ECO:0000259" key="7">
    <source>
        <dbReference type="Pfam" id="PF00324"/>
    </source>
</evidence>
<name>A0A9W4TSL1_9ASCO</name>
<dbReference type="GO" id="GO:0015171">
    <property type="term" value="F:amino acid transmembrane transporter activity"/>
    <property type="evidence" value="ECO:0007669"/>
    <property type="project" value="TreeGrafter"/>
</dbReference>
<dbReference type="Gene3D" id="1.20.1740.10">
    <property type="entry name" value="Amino acid/polyamine transporter I"/>
    <property type="match status" value="1"/>
</dbReference>
<feature type="transmembrane region" description="Helical" evidence="6">
    <location>
        <begin position="412"/>
        <end position="438"/>
    </location>
</feature>
<feature type="transmembrane region" description="Helical" evidence="6">
    <location>
        <begin position="459"/>
        <end position="479"/>
    </location>
</feature>
<protein>
    <recommendedName>
        <fullName evidence="7">Amino acid permease/ SLC12A domain-containing protein</fullName>
    </recommendedName>
</protein>
<evidence type="ECO:0000256" key="3">
    <source>
        <dbReference type="ARBA" id="ARBA00022692"/>
    </source>
</evidence>
<reference evidence="8" key="1">
    <citation type="submission" date="2022-12" db="EMBL/GenBank/DDBJ databases">
        <authorList>
            <person name="Brejova B."/>
        </authorList>
    </citation>
    <scope>NUCLEOTIDE SEQUENCE</scope>
</reference>
<comment type="subcellular location">
    <subcellularLocation>
        <location evidence="1">Membrane</location>
        <topology evidence="1">Multi-pass membrane protein</topology>
    </subcellularLocation>
</comment>
<dbReference type="AlphaFoldDB" id="A0A9W4TSL1"/>
<dbReference type="PANTHER" id="PTHR43341">
    <property type="entry name" value="AMINO ACID PERMEASE"/>
    <property type="match status" value="1"/>
</dbReference>
<dbReference type="OrthoDB" id="3900342at2759"/>
<dbReference type="PIRSF" id="PIRSF006060">
    <property type="entry name" value="AA_transporter"/>
    <property type="match status" value="1"/>
</dbReference>
<feature type="transmembrane region" description="Helical" evidence="6">
    <location>
        <begin position="387"/>
        <end position="406"/>
    </location>
</feature>
<sequence length="569" mass="62515">MSIEKVITKNTHTKSNIEKLDEASYSNSSSNSNKKYGVFTSVVDSFRRAPDDIDTVPKNISKNELRLMAVSTGLGTGLLVASGQRLASAGPVGVLASYAISGLLMLTNMIFGLSEITVAFPGKEGGFQGFFGMFIDESLAFSLGWNYAFQWMCVISLELVTASMTISFWTETINADVWVTIFLVVIIVINFGGAKVYSVVETAFNSCKVIMLVGFILFGLIVDVGGSPAGFIGGRYYHNPGAWTGFKGFASVFVTGAFSLGGSEFISISCAETRNPRTSIRAASKLVYFKVIVLFLGSLCFVGLLVPYTSDRLMGSQGGGSHASPYVLAAELNGIKVLPHIINAVILISVTSVATAAMYSVPRLILSLAKQGLAPKWFDYVDNQGRPARAFGITILSSFFAYIAAYKKQETVFTWLLSISGISFVLCWLFISVCHVRWRAALKYNNISLDSLGFVSPTGLWGSYLSILINFLILVAQFWTSLFPLGGDGSPNALSFFENYLGGPVFVILWAGHKIWTRNWKLFKRVQDIDINTDRTIYDPEILELEKLEEKDKYKRAPFWKKAFITLFD</sequence>
<proteinExistence type="inferred from homology"/>